<dbReference type="SMART" id="SM00704">
    <property type="entry name" value="ZnF_CDGSH"/>
    <property type="match status" value="1"/>
</dbReference>
<dbReference type="InterPro" id="IPR042216">
    <property type="entry name" value="MitoNEET_CISD"/>
</dbReference>
<gene>
    <name evidence="6" type="ORF">GCM10011363_16790</name>
</gene>
<name>A0ABQ1KLY5_9RHOB</name>
<dbReference type="Proteomes" id="UP000645462">
    <property type="component" value="Unassembled WGS sequence"/>
</dbReference>
<comment type="caution">
    <text evidence="6">The sequence shown here is derived from an EMBL/GenBank/DDBJ whole genome shotgun (WGS) entry which is preliminary data.</text>
</comment>
<feature type="domain" description="Iron-binding zinc finger CDGSH type" evidence="5">
    <location>
        <begin position="24"/>
        <end position="61"/>
    </location>
</feature>
<reference evidence="7" key="1">
    <citation type="journal article" date="2019" name="Int. J. Syst. Evol. Microbiol.">
        <title>The Global Catalogue of Microorganisms (GCM) 10K type strain sequencing project: providing services to taxonomists for standard genome sequencing and annotation.</title>
        <authorList>
            <consortium name="The Broad Institute Genomics Platform"/>
            <consortium name="The Broad Institute Genome Sequencing Center for Infectious Disease"/>
            <person name="Wu L."/>
            <person name="Ma J."/>
        </authorList>
    </citation>
    <scope>NUCLEOTIDE SEQUENCE [LARGE SCALE GENOMIC DNA]</scope>
    <source>
        <strain evidence="7">CGMCC 1.12478</strain>
    </source>
</reference>
<evidence type="ECO:0000256" key="2">
    <source>
        <dbReference type="ARBA" id="ARBA00022723"/>
    </source>
</evidence>
<evidence type="ECO:0000313" key="7">
    <source>
        <dbReference type="Proteomes" id="UP000645462"/>
    </source>
</evidence>
<dbReference type="EMBL" id="BMFC01000003">
    <property type="protein sequence ID" value="GGC00819.1"/>
    <property type="molecule type" value="Genomic_DNA"/>
</dbReference>
<evidence type="ECO:0000256" key="3">
    <source>
        <dbReference type="ARBA" id="ARBA00023004"/>
    </source>
</evidence>
<organism evidence="6 7">
    <name type="scientific">Marivita lacus</name>
    <dbReference type="NCBI Taxonomy" id="1323742"/>
    <lineage>
        <taxon>Bacteria</taxon>
        <taxon>Pseudomonadati</taxon>
        <taxon>Pseudomonadota</taxon>
        <taxon>Alphaproteobacteria</taxon>
        <taxon>Rhodobacterales</taxon>
        <taxon>Roseobacteraceae</taxon>
        <taxon>Marivita</taxon>
    </lineage>
</organism>
<protein>
    <recommendedName>
        <fullName evidence="5">Iron-binding zinc finger CDGSH type domain-containing protein</fullName>
    </recommendedName>
</protein>
<keyword evidence="3" id="KW-0408">Iron</keyword>
<evidence type="ECO:0000256" key="4">
    <source>
        <dbReference type="ARBA" id="ARBA00023014"/>
    </source>
</evidence>
<dbReference type="RefSeq" id="WP_188481581.1">
    <property type="nucleotide sequence ID" value="NZ_BMFC01000003.1"/>
</dbReference>
<keyword evidence="4" id="KW-0411">Iron-sulfur</keyword>
<sequence length="76" mass="8087">MTELPKITPAPNGPLIVENPPNRIGAVETDVAGKPKVALCYCGASANTPFCDGTHYTAAWSRAVAWKVCFQKIADL</sequence>
<dbReference type="InterPro" id="IPR018967">
    <property type="entry name" value="FeS-contain_CDGSH-typ"/>
</dbReference>
<dbReference type="Pfam" id="PF09360">
    <property type="entry name" value="zf-CDGSH"/>
    <property type="match status" value="1"/>
</dbReference>
<keyword evidence="7" id="KW-1185">Reference proteome</keyword>
<proteinExistence type="predicted"/>
<evidence type="ECO:0000259" key="5">
    <source>
        <dbReference type="SMART" id="SM00704"/>
    </source>
</evidence>
<keyword evidence="2" id="KW-0479">Metal-binding</keyword>
<evidence type="ECO:0000313" key="6">
    <source>
        <dbReference type="EMBL" id="GGC00819.1"/>
    </source>
</evidence>
<evidence type="ECO:0000256" key="1">
    <source>
        <dbReference type="ARBA" id="ARBA00022714"/>
    </source>
</evidence>
<accession>A0ABQ1KLY5</accession>
<keyword evidence="1" id="KW-0001">2Fe-2S</keyword>
<dbReference type="Gene3D" id="3.40.5.90">
    <property type="entry name" value="CDGSH iron-sulfur domain, mitoNEET-type"/>
    <property type="match status" value="1"/>
</dbReference>